<organism evidence="1 2">
    <name type="scientific">Megalurothrips usitatus</name>
    <name type="common">bean blossom thrips</name>
    <dbReference type="NCBI Taxonomy" id="439358"/>
    <lineage>
        <taxon>Eukaryota</taxon>
        <taxon>Metazoa</taxon>
        <taxon>Ecdysozoa</taxon>
        <taxon>Arthropoda</taxon>
        <taxon>Hexapoda</taxon>
        <taxon>Insecta</taxon>
        <taxon>Pterygota</taxon>
        <taxon>Neoptera</taxon>
        <taxon>Paraneoptera</taxon>
        <taxon>Thysanoptera</taxon>
        <taxon>Terebrantia</taxon>
        <taxon>Thripoidea</taxon>
        <taxon>Thripidae</taxon>
        <taxon>Megalurothrips</taxon>
    </lineage>
</organism>
<protein>
    <submittedName>
        <fullName evidence="1">Uncharacterized protein</fullName>
    </submittedName>
</protein>
<keyword evidence="2" id="KW-1185">Reference proteome</keyword>
<reference evidence="1" key="1">
    <citation type="submission" date="2022-12" db="EMBL/GenBank/DDBJ databases">
        <title>Chromosome-level genome assembly of the bean flower thrips Megalurothrips usitatus.</title>
        <authorList>
            <person name="Ma L."/>
            <person name="Liu Q."/>
            <person name="Li H."/>
            <person name="Cai W."/>
        </authorList>
    </citation>
    <scope>NUCLEOTIDE SEQUENCE</scope>
    <source>
        <strain evidence="1">Cailab_2022a</strain>
    </source>
</reference>
<gene>
    <name evidence="1" type="ORF">ONE63_007210</name>
</gene>
<name>A0AAV7XVI9_9NEOP</name>
<evidence type="ECO:0000313" key="2">
    <source>
        <dbReference type="Proteomes" id="UP001075354"/>
    </source>
</evidence>
<evidence type="ECO:0000313" key="1">
    <source>
        <dbReference type="EMBL" id="KAJ1528836.1"/>
    </source>
</evidence>
<sequence length="229" mass="25914">MNRGRQALALLMRCRSAFQPMTTKLRPLQRCSVVPQQRFLCSESDGKSSSNNNNLEYPKLPIEAAAQFAMSTAKASIQQIAWIMQQELNRDDVIQANEGAEKILTFITECLSEGNFDVLEEKLTPEALEKARSVVPLMSPEKKKYLIFSGSSSSFWFSSDLQICVPWKFDTDGNSVTLGYFALRVTKEAQTAWHLSLNIPRDGSSLSEDFKVCDFFWETYALPKNEEES</sequence>
<accession>A0AAV7XVI9</accession>
<proteinExistence type="predicted"/>
<dbReference type="Proteomes" id="UP001075354">
    <property type="component" value="Chromosome 4"/>
</dbReference>
<comment type="caution">
    <text evidence="1">The sequence shown here is derived from an EMBL/GenBank/DDBJ whole genome shotgun (WGS) entry which is preliminary data.</text>
</comment>
<dbReference type="EMBL" id="JAPTSV010000004">
    <property type="protein sequence ID" value="KAJ1528836.1"/>
    <property type="molecule type" value="Genomic_DNA"/>
</dbReference>
<dbReference type="AlphaFoldDB" id="A0AAV7XVI9"/>